<keyword evidence="1" id="KW-0472">Membrane</keyword>
<dbReference type="RefSeq" id="WP_141713975.1">
    <property type="nucleotide sequence ID" value="NZ_FMHU01000001.1"/>
</dbReference>
<protein>
    <submittedName>
        <fullName evidence="2">Uncharacterized protein</fullName>
    </submittedName>
</protein>
<keyword evidence="3" id="KW-1185">Reference proteome</keyword>
<proteinExistence type="predicted"/>
<reference evidence="3" key="1">
    <citation type="submission" date="2016-06" db="EMBL/GenBank/DDBJ databases">
        <authorList>
            <person name="Varghese N."/>
        </authorList>
    </citation>
    <scope>NUCLEOTIDE SEQUENCE [LARGE SCALE GENOMIC DNA]</scope>
    <source>
        <strain evidence="3">DSM 46123</strain>
    </source>
</reference>
<evidence type="ECO:0000313" key="3">
    <source>
        <dbReference type="Proteomes" id="UP000198906"/>
    </source>
</evidence>
<dbReference type="Proteomes" id="UP000198906">
    <property type="component" value="Unassembled WGS sequence"/>
</dbReference>
<sequence length="217" mass="23826">MTISEFPPDESEASAFVVQRNERDGIFVGRDMHGNIIQHLDDTTKEVLRRLSKEAPALAALLQKALRDGVVSPEVVYALEVAARNINEDVAYMLSDASRKINEDVAWMFLEAAKDLGTAADTGTQGLSQVTSRVETVVASLQEASDGLQKGLGSYRDHEVFDQLDARISEIMAQADRIKGVVSPPPAQIVVNWKPTFWAFLWGLVAGMVLMVVLSQR</sequence>
<evidence type="ECO:0000256" key="1">
    <source>
        <dbReference type="SAM" id="Phobius"/>
    </source>
</evidence>
<gene>
    <name evidence="2" type="ORF">GA0074694_1072</name>
</gene>
<dbReference type="AlphaFoldDB" id="A0A1C6RDB7"/>
<accession>A0A1C6RDB7</accession>
<feature type="transmembrane region" description="Helical" evidence="1">
    <location>
        <begin position="197"/>
        <end position="214"/>
    </location>
</feature>
<evidence type="ECO:0000313" key="2">
    <source>
        <dbReference type="EMBL" id="SCL15141.1"/>
    </source>
</evidence>
<keyword evidence="1" id="KW-0812">Transmembrane</keyword>
<organism evidence="2 3">
    <name type="scientific">Micromonospora inyonensis</name>
    <dbReference type="NCBI Taxonomy" id="47866"/>
    <lineage>
        <taxon>Bacteria</taxon>
        <taxon>Bacillati</taxon>
        <taxon>Actinomycetota</taxon>
        <taxon>Actinomycetes</taxon>
        <taxon>Micromonosporales</taxon>
        <taxon>Micromonosporaceae</taxon>
        <taxon>Micromonospora</taxon>
    </lineage>
</organism>
<dbReference type="EMBL" id="FMHU01000001">
    <property type="protein sequence ID" value="SCL15141.1"/>
    <property type="molecule type" value="Genomic_DNA"/>
</dbReference>
<name>A0A1C6RDB7_9ACTN</name>
<keyword evidence="1" id="KW-1133">Transmembrane helix</keyword>